<dbReference type="InterPro" id="IPR040832">
    <property type="entry name" value="TTHB210-like_dom"/>
</dbReference>
<protein>
    <recommendedName>
        <fullName evidence="1">TTHB210-like domain-containing protein</fullName>
    </recommendedName>
</protein>
<organism evidence="2 3">
    <name type="scientific">Bdellovibrio bacteriovorus (strain ATCC 15356 / DSM 50701 / NCIMB 9529 / HD100)</name>
    <dbReference type="NCBI Taxonomy" id="264462"/>
    <lineage>
        <taxon>Bacteria</taxon>
        <taxon>Pseudomonadati</taxon>
        <taxon>Bdellovibrionota</taxon>
        <taxon>Bdellovibrionia</taxon>
        <taxon>Bdellovibrionales</taxon>
        <taxon>Pseudobdellovibrionaceae</taxon>
        <taxon>Bdellovibrio</taxon>
    </lineage>
</organism>
<reference evidence="2 3" key="1">
    <citation type="journal article" date="2004" name="Science">
        <title>A predator unmasked: life cycle of Bdellovibrio bacteriovorus from a genomic perspective.</title>
        <authorList>
            <person name="Rendulic S."/>
            <person name="Jagtap P."/>
            <person name="Rosinus A."/>
            <person name="Eppinger M."/>
            <person name="Baar C."/>
            <person name="Lanz C."/>
            <person name="Keller H."/>
            <person name="Lambert C."/>
            <person name="Evans K.J."/>
            <person name="Goesmann A."/>
            <person name="Meyer F."/>
            <person name="Sockett R.E."/>
            <person name="Schuster S.C."/>
        </authorList>
    </citation>
    <scope>NUCLEOTIDE SEQUENCE [LARGE SCALE GENOMIC DNA]</scope>
    <source>
        <strain evidence="3">ATCC 15356 / DSM 50701 / NCIMB 9529 / HD100</strain>
    </source>
</reference>
<gene>
    <name evidence="2" type="ordered locus">Bd3135</name>
</gene>
<dbReference type="CDD" id="cd11669">
    <property type="entry name" value="TTHB210-like"/>
    <property type="match status" value="1"/>
</dbReference>
<dbReference type="HOGENOM" id="CLU_070317_0_0_7"/>
<dbReference type="Pfam" id="PF18197">
    <property type="entry name" value="TTHB210-like"/>
    <property type="match status" value="1"/>
</dbReference>
<evidence type="ECO:0000313" key="2">
    <source>
        <dbReference type="EMBL" id="CAE80894.1"/>
    </source>
</evidence>
<accession>Q6MIL9</accession>
<dbReference type="STRING" id="264462.Bd3135"/>
<dbReference type="InterPro" id="IPR016627">
    <property type="entry name" value="UCP015013"/>
</dbReference>
<dbReference type="KEGG" id="bba:Bd3135"/>
<evidence type="ECO:0000259" key="1">
    <source>
        <dbReference type="Pfam" id="PF18197"/>
    </source>
</evidence>
<evidence type="ECO:0000313" key="3">
    <source>
        <dbReference type="Proteomes" id="UP000008080"/>
    </source>
</evidence>
<proteinExistence type="predicted"/>
<dbReference type="Proteomes" id="UP000008080">
    <property type="component" value="Chromosome"/>
</dbReference>
<feature type="domain" description="TTHB210-like" evidence="1">
    <location>
        <begin position="56"/>
        <end position="101"/>
    </location>
</feature>
<dbReference type="EMBL" id="BX842654">
    <property type="protein sequence ID" value="CAE80894.1"/>
    <property type="molecule type" value="Genomic_DNA"/>
</dbReference>
<dbReference type="AlphaFoldDB" id="Q6MIL9"/>
<keyword evidence="3" id="KW-1185">Reference proteome</keyword>
<dbReference type="PIRSF" id="PIRSF015013">
    <property type="entry name" value="UCP015013"/>
    <property type="match status" value="1"/>
</dbReference>
<dbReference type="InterPro" id="IPR033786">
    <property type="entry name" value="TTHB210-like"/>
</dbReference>
<dbReference type="eggNOG" id="COG1917">
    <property type="taxonomic scope" value="Bacteria"/>
</dbReference>
<name>Q6MIL9_BDEBA</name>
<sequence length="256" mass="28984">MAMGISSRRKNMKLLTLWLSVFLFGISANAVVVVWGPPTTMGNGEVRTFIETTDLGEPLSIGVAFPKEAMDGLSEHAPEVFVVALPTTMALPPYNHVMLDWMPHGHEPESVYGRPHFDFHFYMMSSEDRQKITCQGEDEAVCLKQPAPELIPPFYTPTPAGVPQMGWHWVDPRSPEYNGQPFTSTMIYGFYNGEMNFIEPMMTKEFIQATTWFASLIPVPDKVMISGHYPTAYSLGYDPFKNLYYVKLKNLVKKEK</sequence>